<dbReference type="Proteomes" id="UP001432180">
    <property type="component" value="Chromosome"/>
</dbReference>
<protein>
    <submittedName>
        <fullName evidence="2">HDOD domain protein</fullName>
    </submittedName>
</protein>
<proteinExistence type="predicted"/>
<dbReference type="InterPro" id="IPR013976">
    <property type="entry name" value="HDOD"/>
</dbReference>
<dbReference type="PROSITE" id="PS51833">
    <property type="entry name" value="HDOD"/>
    <property type="match status" value="1"/>
</dbReference>
<feature type="domain" description="HDOD" evidence="1">
    <location>
        <begin position="21"/>
        <end position="214"/>
    </location>
</feature>
<sequence length="283" mass="31311">MSEKSLKDLIDERFDSDSQQLPVFNRVALDLQTLKESETATMKEVTDLIMKDQALTSRILQVANSSFYGGLRQVDTLSGAVLRLGVNKVASLAMMAAQLMAYQSKLATTAKRLVALWERAYVCATGSRWIAEKTGRRDQAESAFLCGLLHDIGELFLLKVLDRLSEDADVTVTVTDALIDEVLDVMHNDIGYRLMLKWELPKLYAVSARDHHLDSFNETDHLMAITRLLDLLCLKLGVGQDANPDIVLAATAEAQALGLKEIQLAELEVMIEDLVAEANAMLS</sequence>
<dbReference type="SUPFAM" id="SSF109604">
    <property type="entry name" value="HD-domain/PDEase-like"/>
    <property type="match status" value="1"/>
</dbReference>
<dbReference type="PANTHER" id="PTHR33525:SF3">
    <property type="entry name" value="RIBONUCLEASE Y"/>
    <property type="match status" value="1"/>
</dbReference>
<dbReference type="EMBL" id="CP121472">
    <property type="protein sequence ID" value="WPL15794.1"/>
    <property type="molecule type" value="Genomic_DNA"/>
</dbReference>
<dbReference type="Pfam" id="PF08668">
    <property type="entry name" value="HDOD"/>
    <property type="match status" value="1"/>
</dbReference>
<dbReference type="Gene3D" id="1.10.3210.10">
    <property type="entry name" value="Hypothetical protein af1432"/>
    <property type="match status" value="1"/>
</dbReference>
<organism evidence="2 3">
    <name type="scientific">Thiorhodovibrio winogradskyi</name>
    <dbReference type="NCBI Taxonomy" id="77007"/>
    <lineage>
        <taxon>Bacteria</taxon>
        <taxon>Pseudomonadati</taxon>
        <taxon>Pseudomonadota</taxon>
        <taxon>Gammaproteobacteria</taxon>
        <taxon>Chromatiales</taxon>
        <taxon>Chromatiaceae</taxon>
        <taxon>Thiorhodovibrio</taxon>
    </lineage>
</organism>
<dbReference type="InterPro" id="IPR052340">
    <property type="entry name" value="RNase_Y/CdgJ"/>
</dbReference>
<dbReference type="RefSeq" id="WP_328986344.1">
    <property type="nucleotide sequence ID" value="NZ_CP121472.1"/>
</dbReference>
<keyword evidence="3" id="KW-1185">Reference proteome</keyword>
<name>A0ABZ0S669_9GAMM</name>
<gene>
    <name evidence="2" type="ORF">Thiowin_00711</name>
</gene>
<reference evidence="2 3" key="1">
    <citation type="journal article" date="2023" name="Microorganisms">
        <title>Thiorhodovibrio frisius and Trv. litoralis spp. nov., Two Novel Members from a Clade of Fastidious Purple Sulfur Bacteria That Exhibit Unique Red-Shifted Light-Harvesting Capabilities.</title>
        <authorList>
            <person name="Methner A."/>
            <person name="Kuzyk S.B."/>
            <person name="Petersen J."/>
            <person name="Bauer S."/>
            <person name="Brinkmann H."/>
            <person name="Sichau K."/>
            <person name="Wanner G."/>
            <person name="Wolf J."/>
            <person name="Neumann-Schaal M."/>
            <person name="Henke P."/>
            <person name="Tank M."/>
            <person name="Sproer C."/>
            <person name="Bunk B."/>
            <person name="Overmann J."/>
        </authorList>
    </citation>
    <scope>NUCLEOTIDE SEQUENCE [LARGE SCALE GENOMIC DNA]</scope>
    <source>
        <strain evidence="2 3">DSM 6702</strain>
    </source>
</reference>
<evidence type="ECO:0000259" key="1">
    <source>
        <dbReference type="PROSITE" id="PS51833"/>
    </source>
</evidence>
<evidence type="ECO:0000313" key="3">
    <source>
        <dbReference type="Proteomes" id="UP001432180"/>
    </source>
</evidence>
<accession>A0ABZ0S669</accession>
<evidence type="ECO:0000313" key="2">
    <source>
        <dbReference type="EMBL" id="WPL15794.1"/>
    </source>
</evidence>
<dbReference type="PANTHER" id="PTHR33525">
    <property type="match status" value="1"/>
</dbReference>